<dbReference type="Gene3D" id="3.90.226.10">
    <property type="entry name" value="2-enoyl-CoA Hydratase, Chain A, domain 1"/>
    <property type="match status" value="1"/>
</dbReference>
<dbReference type="Pfam" id="PF23658">
    <property type="entry name" value="PDZ_CPAF_rel"/>
    <property type="match status" value="1"/>
</dbReference>
<proteinExistence type="predicted"/>
<dbReference type="GO" id="GO:0006508">
    <property type="term" value="P:proteolysis"/>
    <property type="evidence" value="ECO:0007669"/>
    <property type="project" value="InterPro"/>
</dbReference>
<feature type="chain" id="PRO_5037839571" evidence="2">
    <location>
        <begin position="20"/>
        <end position="740"/>
    </location>
</feature>
<keyword evidence="2" id="KW-0732">Signal</keyword>
<dbReference type="Proteomes" id="UP000249757">
    <property type="component" value="Unassembled WGS sequence"/>
</dbReference>
<dbReference type="OrthoDB" id="27214at2759"/>
<reference evidence="6" key="1">
    <citation type="journal article" date="2022" name="Microb. Genom.">
        <title>A global pangenome for the wheat fungal pathogen Pyrenophora tritici-repentis and prediction of effector protein structural homology.</title>
        <authorList>
            <person name="Moolhuijzen P.M."/>
            <person name="See P.T."/>
            <person name="Shi G."/>
            <person name="Powell H.R."/>
            <person name="Cockram J."/>
            <person name="Jorgensen L.N."/>
            <person name="Benslimane H."/>
            <person name="Strelkov S.E."/>
            <person name="Turner J."/>
            <person name="Liu Z."/>
            <person name="Moffat C.S."/>
        </authorList>
    </citation>
    <scope>NUCLEOTIDE SEQUENCE [LARGE SCALE GENOMIC DNA]</scope>
</reference>
<dbReference type="AlphaFoldDB" id="A0A922NN84"/>
<accession>A0A922NN84</accession>
<feature type="region of interest" description="Disordered" evidence="1">
    <location>
        <begin position="304"/>
        <end position="341"/>
    </location>
</feature>
<dbReference type="PANTHER" id="PTHR37049">
    <property type="entry name" value="PEPTIDASE S41 FAMILY PROTEIN"/>
    <property type="match status" value="1"/>
</dbReference>
<sequence length="740" mass="80656">MARLLHAVACLSLASGALSASLSLSNYAQLRDRASGASPCAQVRDLSAAFIADPANGNFSPTVPAELAYECLTSVPFRKDVALTLVDQVVLYSKFASTVSMAKNPPPEYRQNVQPPYDLMAALANVRGKVLSSSYKSEFEFSMGLVNAIRGMHDEFFSYVMDIHTAFLFLRTTMIVSVSVDGKLPEIYSWHDLADEKNKTAKYKPSAITHINGQPATAFLEKESKTLFAKDPDAAYNKMMSSLSGTHTSSFAMAKGAFAAGGDLGTDYPGPTTTYRFANGTTTVKQNQAIVLIPFDGVNDGKSLADLWFPPPPPPQDSTPQNSSEQTPSRQNFLPSDDGPVNRTAIAVPPIGYPPPEFYLDTNDAGGYLLGGQYSDVAVLAIGSIGGRGAKVFQDAIFDFITKVKAQGKKKLIIDLSSNTGGNVPLAYDLYKMLFPSGDTSALADRFRAFNITELMVEYFSELSNDYPRSANSANDTVAYVNQYFLSDTFNKDTDMDINGKPFKTWQQKFGPDLHQNDDAFSSLFRWNFSDPDVAYFSANASIHGFGSLAAYVHAQQPFKPSDIIIVSDGQVGGATAVFTELMRKQGAKFVSIGGRSHRGKMQVVGNTASTGVLNAAYISATATTLMRTLSDDNEAARLNRTDMNQFYDTTLFDRLSPGNFMGVPYRNGYRVNDKSNIPIHFKYTPAECRMFYTKAMALDMSAVWEAVADSAWGTKCHCVDGSLRSPGQKSSLLSDREYQ</sequence>
<evidence type="ECO:0000256" key="1">
    <source>
        <dbReference type="SAM" id="MobiDB-lite"/>
    </source>
</evidence>
<gene>
    <name evidence="5" type="ORF">Ptr86124_001337</name>
</gene>
<protein>
    <submittedName>
        <fullName evidence="5">Peptidase-S41 domain containing protein</fullName>
    </submittedName>
</protein>
<dbReference type="InterPro" id="IPR029045">
    <property type="entry name" value="ClpP/crotonase-like_dom_sf"/>
</dbReference>
<name>A0A922NN84_9PLEO</name>
<dbReference type="SUPFAM" id="SSF52096">
    <property type="entry name" value="ClpP/crotonase"/>
    <property type="match status" value="1"/>
</dbReference>
<evidence type="ECO:0000259" key="3">
    <source>
        <dbReference type="Pfam" id="PF03572"/>
    </source>
</evidence>
<dbReference type="InterPro" id="IPR005151">
    <property type="entry name" value="Tail-specific_protease"/>
</dbReference>
<dbReference type="PANTHER" id="PTHR37049:SF4">
    <property type="entry name" value="RHODANESE DOMAIN-CONTAINING PROTEIN"/>
    <property type="match status" value="1"/>
</dbReference>
<dbReference type="InterPro" id="IPR056186">
    <property type="entry name" value="PDZ_CPAF-rel"/>
</dbReference>
<evidence type="ECO:0000313" key="5">
    <source>
        <dbReference type="EMBL" id="KAI1520969.1"/>
    </source>
</evidence>
<feature type="domain" description="Tail specific protease" evidence="3">
    <location>
        <begin position="377"/>
        <end position="588"/>
    </location>
</feature>
<dbReference type="Pfam" id="PF03572">
    <property type="entry name" value="Peptidase_S41"/>
    <property type="match status" value="1"/>
</dbReference>
<dbReference type="InterPro" id="IPR052766">
    <property type="entry name" value="S41A_metabolite_peptidase"/>
</dbReference>
<organism evidence="5 6">
    <name type="scientific">Pyrenophora tritici-repentis</name>
    <dbReference type="NCBI Taxonomy" id="45151"/>
    <lineage>
        <taxon>Eukaryota</taxon>
        <taxon>Fungi</taxon>
        <taxon>Dikarya</taxon>
        <taxon>Ascomycota</taxon>
        <taxon>Pezizomycotina</taxon>
        <taxon>Dothideomycetes</taxon>
        <taxon>Pleosporomycetidae</taxon>
        <taxon>Pleosporales</taxon>
        <taxon>Pleosporineae</taxon>
        <taxon>Pleosporaceae</taxon>
        <taxon>Pyrenophora</taxon>
    </lineage>
</organism>
<feature type="compositionally biased region" description="Polar residues" evidence="1">
    <location>
        <begin position="318"/>
        <end position="334"/>
    </location>
</feature>
<dbReference type="GO" id="GO:0008236">
    <property type="term" value="F:serine-type peptidase activity"/>
    <property type="evidence" value="ECO:0007669"/>
    <property type="project" value="InterPro"/>
</dbReference>
<feature type="signal peptide" evidence="2">
    <location>
        <begin position="1"/>
        <end position="19"/>
    </location>
</feature>
<keyword evidence="6" id="KW-1185">Reference proteome</keyword>
<comment type="caution">
    <text evidence="5">The sequence shown here is derived from an EMBL/GenBank/DDBJ whole genome shotgun (WGS) entry which is preliminary data.</text>
</comment>
<evidence type="ECO:0000259" key="4">
    <source>
        <dbReference type="Pfam" id="PF23658"/>
    </source>
</evidence>
<dbReference type="OMA" id="CRIWHTP"/>
<feature type="domain" description="CPAF-like PDZ" evidence="4">
    <location>
        <begin position="169"/>
        <end position="295"/>
    </location>
</feature>
<evidence type="ECO:0000313" key="6">
    <source>
        <dbReference type="Proteomes" id="UP000249757"/>
    </source>
</evidence>
<evidence type="ECO:0000256" key="2">
    <source>
        <dbReference type="SAM" id="SignalP"/>
    </source>
</evidence>
<dbReference type="EMBL" id="NRDI02000001">
    <property type="protein sequence ID" value="KAI1520969.1"/>
    <property type="molecule type" value="Genomic_DNA"/>
</dbReference>